<feature type="region of interest" description="Disordered" evidence="1">
    <location>
        <begin position="1"/>
        <end position="132"/>
    </location>
</feature>
<dbReference type="AlphaFoldDB" id="A0AAE0GHZ7"/>
<feature type="region of interest" description="Disordered" evidence="1">
    <location>
        <begin position="242"/>
        <end position="282"/>
    </location>
</feature>
<sequence>MEQDGSRWTGRGGSTKGRCSTESDRLHKSHGKEGIGKAKSKDHHSSPRSRHGNKPHDGHHEEPWKSHVDNKYSAGGGLGPSIPGNKKSQDNPKWYTAGGTHKATFSQYEWMPDTPTSSQNEGKNIPAPHAPPKRMATQYMVEHGSDQAPSTTSFDLTHIPHHAEKRAHRESYMPAEVRDNADLLVLSEQENLKLLSLNDKLTSIMEPEVKKAGGETTSHGGAVPRGERSYQQLVTFAVSNVPQDGRQDGHKHASKAALDHEKTFRTLPRTVNPNDLGQSLTTQGLELRARSIPLLPNGG</sequence>
<gene>
    <name evidence="2" type="ORF">CYMTET_14198</name>
</gene>
<feature type="compositionally biased region" description="Basic and acidic residues" evidence="1">
    <location>
        <begin position="19"/>
        <end position="36"/>
    </location>
</feature>
<feature type="compositionally biased region" description="Basic and acidic residues" evidence="1">
    <location>
        <begin position="54"/>
        <end position="70"/>
    </location>
</feature>
<name>A0AAE0GHZ7_9CHLO</name>
<evidence type="ECO:0000256" key="1">
    <source>
        <dbReference type="SAM" id="MobiDB-lite"/>
    </source>
</evidence>
<accession>A0AAE0GHZ7</accession>
<dbReference type="Proteomes" id="UP001190700">
    <property type="component" value="Unassembled WGS sequence"/>
</dbReference>
<keyword evidence="3" id="KW-1185">Reference proteome</keyword>
<comment type="caution">
    <text evidence="2">The sequence shown here is derived from an EMBL/GenBank/DDBJ whole genome shotgun (WGS) entry which is preliminary data.</text>
</comment>
<evidence type="ECO:0000313" key="3">
    <source>
        <dbReference type="Proteomes" id="UP001190700"/>
    </source>
</evidence>
<feature type="compositionally biased region" description="Polar residues" evidence="1">
    <location>
        <begin position="269"/>
        <end position="282"/>
    </location>
</feature>
<proteinExistence type="predicted"/>
<evidence type="ECO:0000313" key="2">
    <source>
        <dbReference type="EMBL" id="KAK3277821.1"/>
    </source>
</evidence>
<feature type="compositionally biased region" description="Basic and acidic residues" evidence="1">
    <location>
        <begin position="245"/>
        <end position="264"/>
    </location>
</feature>
<protein>
    <submittedName>
        <fullName evidence="2">Uncharacterized protein</fullName>
    </submittedName>
</protein>
<organism evidence="2 3">
    <name type="scientific">Cymbomonas tetramitiformis</name>
    <dbReference type="NCBI Taxonomy" id="36881"/>
    <lineage>
        <taxon>Eukaryota</taxon>
        <taxon>Viridiplantae</taxon>
        <taxon>Chlorophyta</taxon>
        <taxon>Pyramimonadophyceae</taxon>
        <taxon>Pyramimonadales</taxon>
        <taxon>Pyramimonadaceae</taxon>
        <taxon>Cymbomonas</taxon>
    </lineage>
</organism>
<reference evidence="2 3" key="1">
    <citation type="journal article" date="2015" name="Genome Biol. Evol.">
        <title>Comparative Genomics of a Bacterivorous Green Alga Reveals Evolutionary Causalities and Consequences of Phago-Mixotrophic Mode of Nutrition.</title>
        <authorList>
            <person name="Burns J.A."/>
            <person name="Paasch A."/>
            <person name="Narechania A."/>
            <person name="Kim E."/>
        </authorList>
    </citation>
    <scope>NUCLEOTIDE SEQUENCE [LARGE SCALE GENOMIC DNA]</scope>
    <source>
        <strain evidence="2 3">PLY_AMNH</strain>
    </source>
</reference>
<feature type="compositionally biased region" description="Basic residues" evidence="1">
    <location>
        <begin position="38"/>
        <end position="53"/>
    </location>
</feature>
<dbReference type="EMBL" id="LGRX02005875">
    <property type="protein sequence ID" value="KAK3277821.1"/>
    <property type="molecule type" value="Genomic_DNA"/>
</dbReference>